<evidence type="ECO:0000256" key="1">
    <source>
        <dbReference type="SAM" id="MobiDB-lite"/>
    </source>
</evidence>
<dbReference type="GO" id="GO:0003700">
    <property type="term" value="F:DNA-binding transcription factor activity"/>
    <property type="evidence" value="ECO:0007669"/>
    <property type="project" value="InterPro"/>
</dbReference>
<keyword evidence="4" id="KW-1185">Reference proteome</keyword>
<evidence type="ECO:0000313" key="4">
    <source>
        <dbReference type="Proteomes" id="UP000652761"/>
    </source>
</evidence>
<dbReference type="Proteomes" id="UP000652761">
    <property type="component" value="Unassembled WGS sequence"/>
</dbReference>
<feature type="compositionally biased region" description="Polar residues" evidence="1">
    <location>
        <begin position="15"/>
        <end position="25"/>
    </location>
</feature>
<dbReference type="CDD" id="cd14703">
    <property type="entry name" value="bZIP_plant_RF2"/>
    <property type="match status" value="1"/>
</dbReference>
<name>A0A843VZ98_COLES</name>
<dbReference type="InterPro" id="IPR044797">
    <property type="entry name" value="At4g06598-like"/>
</dbReference>
<proteinExistence type="predicted"/>
<feature type="region of interest" description="Disordered" evidence="1">
    <location>
        <begin position="1"/>
        <end position="36"/>
    </location>
</feature>
<comment type="caution">
    <text evidence="3">The sequence shown here is derived from an EMBL/GenBank/DDBJ whole genome shotgun (WGS) entry which is preliminary data.</text>
</comment>
<reference evidence="3" key="1">
    <citation type="submission" date="2017-07" db="EMBL/GenBank/DDBJ databases">
        <title>Taro Niue Genome Assembly and Annotation.</title>
        <authorList>
            <person name="Atibalentja N."/>
            <person name="Keating K."/>
            <person name="Fields C.J."/>
        </authorList>
    </citation>
    <scope>NUCLEOTIDE SEQUENCE</scope>
    <source>
        <strain evidence="3">Niue_2</strain>
        <tissue evidence="3">Leaf</tissue>
    </source>
</reference>
<dbReference type="PANTHER" id="PTHR46835:SF4">
    <property type="entry name" value="B-ZIP PROTEIN"/>
    <property type="match status" value="1"/>
</dbReference>
<dbReference type="InterPro" id="IPR044759">
    <property type="entry name" value="bZIP_RF2"/>
</dbReference>
<protein>
    <recommendedName>
        <fullName evidence="2">BZIP domain-containing protein</fullName>
    </recommendedName>
</protein>
<dbReference type="OrthoDB" id="1906396at2759"/>
<evidence type="ECO:0000259" key="2">
    <source>
        <dbReference type="SMART" id="SM00338"/>
    </source>
</evidence>
<gene>
    <name evidence="3" type="ORF">Taro_032482</name>
</gene>
<sequence length="317" mass="35476">MSRSAHRPPRCPFQSRGSPNDSPNYSIDIPALDADKDDGVKAQHHKFLPQDSLFEEQPLWIDDLLGDSEMSPKGVFLRRSASDSAAVLKVLTEAFADMDTQADEVSCGTVEQAQGTEARGGLEASCVYGPNSPRHKTELIQPESSMVSALWEGIPQSPFQYVGMDFHGGSEVDQCNPKGNVHVAAAEFDPERASRRNYGQRSRVRKLQYIAELERTVSVFQTLEADLAAKVASLFQHRAVLYEENSLLRQRITSLRKEKMIKDGQHQYLKNELKKLKAVCGHHRKTKSASFFHMDSLDRGTLDASWQSLDMAKLSLR</sequence>
<dbReference type="SMART" id="SM00338">
    <property type="entry name" value="BRLZ"/>
    <property type="match status" value="1"/>
</dbReference>
<dbReference type="PANTHER" id="PTHR46835">
    <property type="entry name" value="BASIC-LEUCINE ZIPPER (BZIP) TRANSCRIPTION FACTOR FAMILY PROTEIN-RELATED"/>
    <property type="match status" value="1"/>
</dbReference>
<dbReference type="InterPro" id="IPR004827">
    <property type="entry name" value="bZIP"/>
</dbReference>
<dbReference type="EMBL" id="NMUH01002403">
    <property type="protein sequence ID" value="MQL99757.1"/>
    <property type="molecule type" value="Genomic_DNA"/>
</dbReference>
<feature type="domain" description="BZIP" evidence="2">
    <location>
        <begin position="187"/>
        <end position="247"/>
    </location>
</feature>
<dbReference type="GO" id="GO:0005634">
    <property type="term" value="C:nucleus"/>
    <property type="evidence" value="ECO:0007669"/>
    <property type="project" value="UniProtKB-ARBA"/>
</dbReference>
<accession>A0A843VZ98</accession>
<dbReference type="AlphaFoldDB" id="A0A843VZ98"/>
<organism evidence="3 4">
    <name type="scientific">Colocasia esculenta</name>
    <name type="common">Wild taro</name>
    <name type="synonym">Arum esculentum</name>
    <dbReference type="NCBI Taxonomy" id="4460"/>
    <lineage>
        <taxon>Eukaryota</taxon>
        <taxon>Viridiplantae</taxon>
        <taxon>Streptophyta</taxon>
        <taxon>Embryophyta</taxon>
        <taxon>Tracheophyta</taxon>
        <taxon>Spermatophyta</taxon>
        <taxon>Magnoliopsida</taxon>
        <taxon>Liliopsida</taxon>
        <taxon>Araceae</taxon>
        <taxon>Aroideae</taxon>
        <taxon>Colocasieae</taxon>
        <taxon>Colocasia</taxon>
    </lineage>
</organism>
<evidence type="ECO:0000313" key="3">
    <source>
        <dbReference type="EMBL" id="MQL99757.1"/>
    </source>
</evidence>